<sequence length="218" mass="23819">MPLVKDLIFKDAYVDAARTKILSDGSMNYVVEMYDTALKETISKLKQADKLVRVKYTVLNRRTSEFKATIDKAVAEQSRLLAEKKAQKDKFVEKFGELKGNRFEPGSSRSQPRGERRAIDDENPTLPLGEDGIGLDPEDLVELSDSSAEEDGGDKSNEQVPASNPQGTEEDLEESSAKEQGNVDGVENPPDSRKDGIRGASDPLAAQVIGGDLDCAED</sequence>
<proteinExistence type="predicted"/>
<feature type="region of interest" description="Disordered" evidence="1">
    <location>
        <begin position="97"/>
        <end position="218"/>
    </location>
</feature>
<comment type="caution">
    <text evidence="2">The sequence shown here is derived from an EMBL/GenBank/DDBJ whole genome shotgun (WGS) entry which is preliminary data.</text>
</comment>
<protein>
    <submittedName>
        <fullName evidence="2">Uncharacterized protein</fullName>
    </submittedName>
</protein>
<evidence type="ECO:0000313" key="3">
    <source>
        <dbReference type="Proteomes" id="UP000266723"/>
    </source>
</evidence>
<feature type="compositionally biased region" description="Acidic residues" evidence="1">
    <location>
        <begin position="136"/>
        <end position="152"/>
    </location>
</feature>
<evidence type="ECO:0000256" key="1">
    <source>
        <dbReference type="SAM" id="MobiDB-lite"/>
    </source>
</evidence>
<keyword evidence="3" id="KW-1185">Reference proteome</keyword>
<reference evidence="2 3" key="1">
    <citation type="journal article" date="2020" name="BMC Genomics">
        <title>Intraspecific diversification of the crop wild relative Brassica cretica Lam. using demographic model selection.</title>
        <authorList>
            <person name="Kioukis A."/>
            <person name="Michalopoulou V.A."/>
            <person name="Briers L."/>
            <person name="Pirintsos S."/>
            <person name="Studholme D.J."/>
            <person name="Pavlidis P."/>
            <person name="Sarris P.F."/>
        </authorList>
    </citation>
    <scope>NUCLEOTIDE SEQUENCE [LARGE SCALE GENOMIC DNA]</scope>
    <source>
        <strain evidence="3">cv. PFS-1207/04</strain>
    </source>
</reference>
<evidence type="ECO:0000313" key="2">
    <source>
        <dbReference type="EMBL" id="KAF3520880.1"/>
    </source>
</evidence>
<name>A0ABQ7B339_BRACR</name>
<organism evidence="2 3">
    <name type="scientific">Brassica cretica</name>
    <name type="common">Mustard</name>
    <dbReference type="NCBI Taxonomy" id="69181"/>
    <lineage>
        <taxon>Eukaryota</taxon>
        <taxon>Viridiplantae</taxon>
        <taxon>Streptophyta</taxon>
        <taxon>Embryophyta</taxon>
        <taxon>Tracheophyta</taxon>
        <taxon>Spermatophyta</taxon>
        <taxon>Magnoliopsida</taxon>
        <taxon>eudicotyledons</taxon>
        <taxon>Gunneridae</taxon>
        <taxon>Pentapetalae</taxon>
        <taxon>rosids</taxon>
        <taxon>malvids</taxon>
        <taxon>Brassicales</taxon>
        <taxon>Brassicaceae</taxon>
        <taxon>Brassiceae</taxon>
        <taxon>Brassica</taxon>
    </lineage>
</organism>
<dbReference type="Proteomes" id="UP000266723">
    <property type="component" value="Unassembled WGS sequence"/>
</dbReference>
<accession>A0ABQ7B339</accession>
<gene>
    <name evidence="2" type="ORF">DY000_02059024</name>
</gene>
<feature type="compositionally biased region" description="Polar residues" evidence="1">
    <location>
        <begin position="158"/>
        <end position="167"/>
    </location>
</feature>
<dbReference type="EMBL" id="QGKV02001556">
    <property type="protein sequence ID" value="KAF3520880.1"/>
    <property type="molecule type" value="Genomic_DNA"/>
</dbReference>